<feature type="non-terminal residue" evidence="1">
    <location>
        <position position="161"/>
    </location>
</feature>
<sequence>WGKVSFRLAGGDKMDGTELVRYSRRNCSRDATFIKYSRQVDRNARSRNRDVDWYSKVEYGQLLRVVQFQCPLPFIWESNQVTQDSKMLLLAVVRSVKLDKKRSTPTMPYFTDNTFGQVHIINVDEISCLVARLPDHGKGTRRWALGERHDAMGAADNEVDV</sequence>
<accession>A0AAD7BGK4</accession>
<evidence type="ECO:0000313" key="2">
    <source>
        <dbReference type="Proteomes" id="UP001221142"/>
    </source>
</evidence>
<keyword evidence="2" id="KW-1185">Reference proteome</keyword>
<dbReference type="EMBL" id="JARKIF010000017">
    <property type="protein sequence ID" value="KAJ7620333.1"/>
    <property type="molecule type" value="Genomic_DNA"/>
</dbReference>
<protein>
    <submittedName>
        <fullName evidence="1">Uncharacterized protein</fullName>
    </submittedName>
</protein>
<proteinExistence type="predicted"/>
<organism evidence="1 2">
    <name type="scientific">Roridomyces roridus</name>
    <dbReference type="NCBI Taxonomy" id="1738132"/>
    <lineage>
        <taxon>Eukaryota</taxon>
        <taxon>Fungi</taxon>
        <taxon>Dikarya</taxon>
        <taxon>Basidiomycota</taxon>
        <taxon>Agaricomycotina</taxon>
        <taxon>Agaricomycetes</taxon>
        <taxon>Agaricomycetidae</taxon>
        <taxon>Agaricales</taxon>
        <taxon>Marasmiineae</taxon>
        <taxon>Mycenaceae</taxon>
        <taxon>Roridomyces</taxon>
    </lineage>
</organism>
<reference evidence="1" key="1">
    <citation type="submission" date="2023-03" db="EMBL/GenBank/DDBJ databases">
        <title>Massive genome expansion in bonnet fungi (Mycena s.s.) driven by repeated elements and novel gene families across ecological guilds.</title>
        <authorList>
            <consortium name="Lawrence Berkeley National Laboratory"/>
            <person name="Harder C.B."/>
            <person name="Miyauchi S."/>
            <person name="Viragh M."/>
            <person name="Kuo A."/>
            <person name="Thoen E."/>
            <person name="Andreopoulos B."/>
            <person name="Lu D."/>
            <person name="Skrede I."/>
            <person name="Drula E."/>
            <person name="Henrissat B."/>
            <person name="Morin E."/>
            <person name="Kohler A."/>
            <person name="Barry K."/>
            <person name="LaButti K."/>
            <person name="Morin E."/>
            <person name="Salamov A."/>
            <person name="Lipzen A."/>
            <person name="Mereny Z."/>
            <person name="Hegedus B."/>
            <person name="Baldrian P."/>
            <person name="Stursova M."/>
            <person name="Weitz H."/>
            <person name="Taylor A."/>
            <person name="Grigoriev I.V."/>
            <person name="Nagy L.G."/>
            <person name="Martin F."/>
            <person name="Kauserud H."/>
        </authorList>
    </citation>
    <scope>NUCLEOTIDE SEQUENCE</scope>
    <source>
        <strain evidence="1">9284</strain>
    </source>
</reference>
<dbReference type="Proteomes" id="UP001221142">
    <property type="component" value="Unassembled WGS sequence"/>
</dbReference>
<comment type="caution">
    <text evidence="1">The sequence shown here is derived from an EMBL/GenBank/DDBJ whole genome shotgun (WGS) entry which is preliminary data.</text>
</comment>
<gene>
    <name evidence="1" type="ORF">FB45DRAFT_754777</name>
</gene>
<evidence type="ECO:0000313" key="1">
    <source>
        <dbReference type="EMBL" id="KAJ7620333.1"/>
    </source>
</evidence>
<name>A0AAD7BGK4_9AGAR</name>
<dbReference type="AlphaFoldDB" id="A0AAD7BGK4"/>